<evidence type="ECO:0000313" key="2">
    <source>
        <dbReference type="EMBL" id="QJH97581.1"/>
    </source>
</evidence>
<dbReference type="AlphaFoldDB" id="A0A6H1ZLC5"/>
<proteinExistence type="predicted"/>
<dbReference type="EMBL" id="MT144079">
    <property type="protein sequence ID" value="QJA48328.1"/>
    <property type="molecule type" value="Genomic_DNA"/>
</dbReference>
<evidence type="ECO:0000313" key="1">
    <source>
        <dbReference type="EMBL" id="QJA48328.1"/>
    </source>
</evidence>
<organism evidence="1">
    <name type="scientific">viral metagenome</name>
    <dbReference type="NCBI Taxonomy" id="1070528"/>
    <lineage>
        <taxon>unclassified sequences</taxon>
        <taxon>metagenomes</taxon>
        <taxon>organismal metagenomes</taxon>
    </lineage>
</organism>
<accession>A0A6H1ZLC5</accession>
<gene>
    <name evidence="1" type="ORF">TM448A00912_0026</name>
    <name evidence="2" type="ORF">TM448B01037_0020</name>
</gene>
<dbReference type="EMBL" id="MT144692">
    <property type="protein sequence ID" value="QJH97581.1"/>
    <property type="molecule type" value="Genomic_DNA"/>
</dbReference>
<name>A0A6H1ZLC5_9ZZZZ</name>
<sequence length="87" mass="9855">MKDTYKTKVVFRVWKGLRDFGVIALFPEEDAGLGHCSSYERVGQHGGANYSLVISRTRPAKPSEYADLRLELSGLGYNLLVIKRRPR</sequence>
<reference evidence="1" key="1">
    <citation type="submission" date="2020-03" db="EMBL/GenBank/DDBJ databases">
        <title>The deep terrestrial virosphere.</title>
        <authorList>
            <person name="Holmfeldt K."/>
            <person name="Nilsson E."/>
            <person name="Simone D."/>
            <person name="Lopez-Fernandez M."/>
            <person name="Wu X."/>
            <person name="de Brujin I."/>
            <person name="Lundin D."/>
            <person name="Andersson A."/>
            <person name="Bertilsson S."/>
            <person name="Dopson M."/>
        </authorList>
    </citation>
    <scope>NUCLEOTIDE SEQUENCE</scope>
    <source>
        <strain evidence="1">TM448A00912</strain>
        <strain evidence="2">TM448B01037</strain>
    </source>
</reference>
<protein>
    <submittedName>
        <fullName evidence="1">Uncharacterized protein</fullName>
    </submittedName>
</protein>